<dbReference type="GO" id="GO:0008270">
    <property type="term" value="F:zinc ion binding"/>
    <property type="evidence" value="ECO:0007669"/>
    <property type="project" value="UniProtKB-KW"/>
</dbReference>
<dbReference type="InterPro" id="IPR001293">
    <property type="entry name" value="Znf_TRAF"/>
</dbReference>
<name>A0AAV7ETD8_ARIFI</name>
<feature type="compositionally biased region" description="Basic and acidic residues" evidence="5">
    <location>
        <begin position="356"/>
        <end position="513"/>
    </location>
</feature>
<reference evidence="7 8" key="1">
    <citation type="submission" date="2021-07" db="EMBL/GenBank/DDBJ databases">
        <title>The Aristolochia fimbriata genome: insights into angiosperm evolution, floral development and chemical biosynthesis.</title>
        <authorList>
            <person name="Jiao Y."/>
        </authorList>
    </citation>
    <scope>NUCLEOTIDE SEQUENCE [LARGE SCALE GENOMIC DNA]</scope>
    <source>
        <strain evidence="7">IBCAS-2021</strain>
        <tissue evidence="7">Leaf</tissue>
    </source>
</reference>
<protein>
    <recommendedName>
        <fullName evidence="6">TRAF-type domain-containing protein</fullName>
    </recommendedName>
</protein>
<keyword evidence="8" id="KW-1185">Reference proteome</keyword>
<keyword evidence="2 4" id="KW-0863">Zinc-finger</keyword>
<dbReference type="InterPro" id="IPR013083">
    <property type="entry name" value="Znf_RING/FYVE/PHD"/>
</dbReference>
<evidence type="ECO:0000313" key="7">
    <source>
        <dbReference type="EMBL" id="KAG9451819.1"/>
    </source>
</evidence>
<feature type="region of interest" description="Disordered" evidence="5">
    <location>
        <begin position="356"/>
        <end position="622"/>
    </location>
</feature>
<dbReference type="AlphaFoldDB" id="A0AAV7ETD8"/>
<evidence type="ECO:0000259" key="6">
    <source>
        <dbReference type="PROSITE" id="PS50145"/>
    </source>
</evidence>
<dbReference type="PROSITE" id="PS50145">
    <property type="entry name" value="ZF_TRAF"/>
    <property type="match status" value="1"/>
</dbReference>
<accession>A0AAV7ETD8</accession>
<dbReference type="Pfam" id="PF02176">
    <property type="entry name" value="zf-TRAF"/>
    <property type="match status" value="1"/>
</dbReference>
<dbReference type="PANTHER" id="PTHR10131:SF161">
    <property type="entry name" value="F26K24.24 PROTEIN"/>
    <property type="match status" value="1"/>
</dbReference>
<evidence type="ECO:0000256" key="4">
    <source>
        <dbReference type="PROSITE-ProRule" id="PRU00207"/>
    </source>
</evidence>
<dbReference type="EMBL" id="JAINDJ010000003">
    <property type="protein sequence ID" value="KAG9451819.1"/>
    <property type="molecule type" value="Genomic_DNA"/>
</dbReference>
<feature type="compositionally biased region" description="Basic and acidic residues" evidence="5">
    <location>
        <begin position="585"/>
        <end position="622"/>
    </location>
</feature>
<gene>
    <name evidence="7" type="ORF">H6P81_004723</name>
</gene>
<feature type="compositionally biased region" description="Basic and acidic residues" evidence="5">
    <location>
        <begin position="558"/>
        <end position="577"/>
    </location>
</feature>
<evidence type="ECO:0000313" key="8">
    <source>
        <dbReference type="Proteomes" id="UP000825729"/>
    </source>
</evidence>
<comment type="caution">
    <text evidence="7">The sequence shown here is derived from an EMBL/GenBank/DDBJ whole genome shotgun (WGS) entry which is preliminary data.</text>
</comment>
<evidence type="ECO:0000256" key="2">
    <source>
        <dbReference type="ARBA" id="ARBA00022771"/>
    </source>
</evidence>
<feature type="region of interest" description="Disordered" evidence="5">
    <location>
        <begin position="1"/>
        <end position="32"/>
    </location>
</feature>
<dbReference type="PANTHER" id="PTHR10131">
    <property type="entry name" value="TNF RECEPTOR ASSOCIATED FACTOR"/>
    <property type="match status" value="1"/>
</dbReference>
<feature type="domain" description="TRAF-type" evidence="6">
    <location>
        <begin position="235"/>
        <end position="281"/>
    </location>
</feature>
<proteinExistence type="predicted"/>
<feature type="compositionally biased region" description="Basic and acidic residues" evidence="5">
    <location>
        <begin position="531"/>
        <end position="549"/>
    </location>
</feature>
<sequence>MEKPNTAEEESIPVVQGKMDAPPLSNAGPPQKKVAAVKEGAPLFSCGLCDAELVHKLAQVLLMGLSAACVDNTTGDLFKTPATVAVDMRREMVDYVTGRSETFVAETVIEEGNEDAEVLDNPTEIVSLFLDDFASSKRNLLGRVSNWLISERREDKIDEFVQEMEANGFWLVERRESVAEILLKNVDYKCLYHCDVKCESMGDLVDHKDECGFRVLSCNSEGCRASFCAKHLDKHESVCPFKLLQCEQKCPEIIMRCEMDKHCLTICPMKLTNCPFHQVGCQAGIPRCTVEQHCSEALREHVLQVLKTIHNGETEEHLRQRMEEMAKLPGFDQLAGALSVRNLTWEVKDLETELKTQETQKAEENQKTSEDDDIEKEKEKTGKVEIGEENQKETQEEDKIGEENQKETQEEDKIGEENQKKTREMEIGEENQMKTREMEIGKENQKTQEEEIGKENQKTQESEIAKENQKKTQGEEIAKENQKKTQGEEIAKENQKKTLGEEIGKENQKKTQEDETGSENQAKQENGIGKENQKTQENEIGKENQKTQENETGNENQKTQEDETTRGNQKKQEKQEYEIGMQNRETQDNEREKENQKTQEKEFGMENRETQENEREKEIQMN</sequence>
<evidence type="ECO:0000256" key="5">
    <source>
        <dbReference type="SAM" id="MobiDB-lite"/>
    </source>
</evidence>
<dbReference type="Proteomes" id="UP000825729">
    <property type="component" value="Unassembled WGS sequence"/>
</dbReference>
<dbReference type="Gene3D" id="3.30.40.10">
    <property type="entry name" value="Zinc/RING finger domain, C3HC4 (zinc finger)"/>
    <property type="match status" value="1"/>
</dbReference>
<keyword evidence="3 4" id="KW-0862">Zinc</keyword>
<evidence type="ECO:0000256" key="3">
    <source>
        <dbReference type="ARBA" id="ARBA00022833"/>
    </source>
</evidence>
<keyword evidence="1 4" id="KW-0479">Metal-binding</keyword>
<feature type="zinc finger region" description="TRAF-type" evidence="4">
    <location>
        <begin position="235"/>
        <end position="281"/>
    </location>
</feature>
<organism evidence="7 8">
    <name type="scientific">Aristolochia fimbriata</name>
    <name type="common">White veined hardy Dutchman's pipe vine</name>
    <dbReference type="NCBI Taxonomy" id="158543"/>
    <lineage>
        <taxon>Eukaryota</taxon>
        <taxon>Viridiplantae</taxon>
        <taxon>Streptophyta</taxon>
        <taxon>Embryophyta</taxon>
        <taxon>Tracheophyta</taxon>
        <taxon>Spermatophyta</taxon>
        <taxon>Magnoliopsida</taxon>
        <taxon>Magnoliidae</taxon>
        <taxon>Piperales</taxon>
        <taxon>Aristolochiaceae</taxon>
        <taxon>Aristolochia</taxon>
    </lineage>
</organism>
<evidence type="ECO:0000256" key="1">
    <source>
        <dbReference type="ARBA" id="ARBA00022723"/>
    </source>
</evidence>